<name>A0ABP0FD96_CLALP</name>
<organism evidence="1 2">
    <name type="scientific">Clavelina lepadiformis</name>
    <name type="common">Light-bulb sea squirt</name>
    <name type="synonym">Ascidia lepadiformis</name>
    <dbReference type="NCBI Taxonomy" id="159417"/>
    <lineage>
        <taxon>Eukaryota</taxon>
        <taxon>Metazoa</taxon>
        <taxon>Chordata</taxon>
        <taxon>Tunicata</taxon>
        <taxon>Ascidiacea</taxon>
        <taxon>Aplousobranchia</taxon>
        <taxon>Clavelinidae</taxon>
        <taxon>Clavelina</taxon>
    </lineage>
</organism>
<evidence type="ECO:0000313" key="2">
    <source>
        <dbReference type="Proteomes" id="UP001642483"/>
    </source>
</evidence>
<comment type="caution">
    <text evidence="1">The sequence shown here is derived from an EMBL/GenBank/DDBJ whole genome shotgun (WGS) entry which is preliminary data.</text>
</comment>
<dbReference type="EMBL" id="CAWYQH010000046">
    <property type="protein sequence ID" value="CAK8677678.1"/>
    <property type="molecule type" value="Genomic_DNA"/>
</dbReference>
<gene>
    <name evidence="1" type="ORF">CVLEPA_LOCUS7678</name>
</gene>
<sequence>MALSRRRLTSCAAAKTSVSLGHYQGPNYSTYHEGFVLGWPAAHKVKATRFEHNPVAEIFHRTEEKYPESLVQASFGKLSSEMTASVYNHRRKELQNIMDFHLNKGFRFASQSEQKCFTDTSQMKTDYVDHQNFFRQWVDIENCKMPDSFPMTTALIKDDMIGQTEAASQYQWPKRDEDVTKEDLIYRVRFHRS</sequence>
<proteinExistence type="predicted"/>
<evidence type="ECO:0000313" key="1">
    <source>
        <dbReference type="EMBL" id="CAK8677678.1"/>
    </source>
</evidence>
<keyword evidence="2" id="KW-1185">Reference proteome</keyword>
<reference evidence="1 2" key="1">
    <citation type="submission" date="2024-02" db="EMBL/GenBank/DDBJ databases">
        <authorList>
            <person name="Daric V."/>
            <person name="Darras S."/>
        </authorList>
    </citation>
    <scope>NUCLEOTIDE SEQUENCE [LARGE SCALE GENOMIC DNA]</scope>
</reference>
<protein>
    <submittedName>
        <fullName evidence="1">Uncharacterized protein</fullName>
    </submittedName>
</protein>
<dbReference type="Proteomes" id="UP001642483">
    <property type="component" value="Unassembled WGS sequence"/>
</dbReference>
<accession>A0ABP0FD96</accession>